<proteinExistence type="predicted"/>
<protein>
    <submittedName>
        <fullName evidence="1">Uncharacterized protein</fullName>
    </submittedName>
</protein>
<dbReference type="AlphaFoldDB" id="A0A9Q1IE18"/>
<accession>A0A9Q1IE18</accession>
<name>A0A9Q1IE18_SYNKA</name>
<keyword evidence="2" id="KW-1185">Reference proteome</keyword>
<comment type="caution">
    <text evidence="1">The sequence shown here is derived from an EMBL/GenBank/DDBJ whole genome shotgun (WGS) entry which is preliminary data.</text>
</comment>
<gene>
    <name evidence="1" type="ORF">SKAU_G00383300</name>
</gene>
<evidence type="ECO:0000313" key="2">
    <source>
        <dbReference type="Proteomes" id="UP001152622"/>
    </source>
</evidence>
<dbReference type="Proteomes" id="UP001152622">
    <property type="component" value="Chromosome 19"/>
</dbReference>
<organism evidence="1 2">
    <name type="scientific">Synaphobranchus kaupii</name>
    <name type="common">Kaup's arrowtooth eel</name>
    <dbReference type="NCBI Taxonomy" id="118154"/>
    <lineage>
        <taxon>Eukaryota</taxon>
        <taxon>Metazoa</taxon>
        <taxon>Chordata</taxon>
        <taxon>Craniata</taxon>
        <taxon>Vertebrata</taxon>
        <taxon>Euteleostomi</taxon>
        <taxon>Actinopterygii</taxon>
        <taxon>Neopterygii</taxon>
        <taxon>Teleostei</taxon>
        <taxon>Anguilliformes</taxon>
        <taxon>Synaphobranchidae</taxon>
        <taxon>Synaphobranchus</taxon>
    </lineage>
</organism>
<reference evidence="1" key="1">
    <citation type="journal article" date="2023" name="Science">
        <title>Genome structures resolve the early diversification of teleost fishes.</title>
        <authorList>
            <person name="Parey E."/>
            <person name="Louis A."/>
            <person name="Montfort J."/>
            <person name="Bouchez O."/>
            <person name="Roques C."/>
            <person name="Iampietro C."/>
            <person name="Lluch J."/>
            <person name="Castinel A."/>
            <person name="Donnadieu C."/>
            <person name="Desvignes T."/>
            <person name="Floi Bucao C."/>
            <person name="Jouanno E."/>
            <person name="Wen M."/>
            <person name="Mejri S."/>
            <person name="Dirks R."/>
            <person name="Jansen H."/>
            <person name="Henkel C."/>
            <person name="Chen W.J."/>
            <person name="Zahm M."/>
            <person name="Cabau C."/>
            <person name="Klopp C."/>
            <person name="Thompson A.W."/>
            <person name="Robinson-Rechavi M."/>
            <person name="Braasch I."/>
            <person name="Lecointre G."/>
            <person name="Bobe J."/>
            <person name="Postlethwait J.H."/>
            <person name="Berthelot C."/>
            <person name="Roest Crollius H."/>
            <person name="Guiguen Y."/>
        </authorList>
    </citation>
    <scope>NUCLEOTIDE SEQUENCE</scope>
    <source>
        <strain evidence="1">WJC10195</strain>
    </source>
</reference>
<evidence type="ECO:0000313" key="1">
    <source>
        <dbReference type="EMBL" id="KAJ8337110.1"/>
    </source>
</evidence>
<sequence length="94" mass="10737">MLSCYEKVCCNVKRERQLLYFEICASVNGEPPPPPRSAFLCQLVFLDHNRPFRSQSATSCVVFFVHPSLPPMPPKRAFFSRKRLLGAPIVSCMF</sequence>
<dbReference type="EMBL" id="JAINUF010000019">
    <property type="protein sequence ID" value="KAJ8337110.1"/>
    <property type="molecule type" value="Genomic_DNA"/>
</dbReference>